<dbReference type="EMBL" id="JABCRI010000019">
    <property type="protein sequence ID" value="KAF8389295.1"/>
    <property type="molecule type" value="Genomic_DNA"/>
</dbReference>
<dbReference type="Pfam" id="PF00996">
    <property type="entry name" value="GDI"/>
    <property type="match status" value="1"/>
</dbReference>
<name>A0A834YM77_TETSI</name>
<gene>
    <name evidence="1" type="ORF">HHK36_025988</name>
</gene>
<dbReference type="Proteomes" id="UP000655225">
    <property type="component" value="Unassembled WGS sequence"/>
</dbReference>
<proteinExistence type="predicted"/>
<dbReference type="AlphaFoldDB" id="A0A834YM77"/>
<comment type="caution">
    <text evidence="1">The sequence shown here is derived from an EMBL/GenBank/DDBJ whole genome shotgun (WGS) entry which is preliminary data.</text>
</comment>
<accession>A0A834YM77</accession>
<dbReference type="OrthoDB" id="1933508at2759"/>
<dbReference type="GO" id="GO:0005092">
    <property type="term" value="F:GDP-dissociation inhibitor activity"/>
    <property type="evidence" value="ECO:0007669"/>
    <property type="project" value="InterPro"/>
</dbReference>
<evidence type="ECO:0000313" key="1">
    <source>
        <dbReference type="EMBL" id="KAF8389295.1"/>
    </source>
</evidence>
<dbReference type="InterPro" id="IPR018203">
    <property type="entry name" value="GDP_dissociation_inhibitor"/>
</dbReference>
<keyword evidence="2" id="KW-1185">Reference proteome</keyword>
<evidence type="ECO:0000313" key="2">
    <source>
        <dbReference type="Proteomes" id="UP000655225"/>
    </source>
</evidence>
<organism evidence="1 2">
    <name type="scientific">Tetracentron sinense</name>
    <name type="common">Spur-leaf</name>
    <dbReference type="NCBI Taxonomy" id="13715"/>
    <lineage>
        <taxon>Eukaryota</taxon>
        <taxon>Viridiplantae</taxon>
        <taxon>Streptophyta</taxon>
        <taxon>Embryophyta</taxon>
        <taxon>Tracheophyta</taxon>
        <taxon>Spermatophyta</taxon>
        <taxon>Magnoliopsida</taxon>
        <taxon>Trochodendrales</taxon>
        <taxon>Trochodendraceae</taxon>
        <taxon>Tetracentron</taxon>
    </lineage>
</organism>
<sequence>MDRNEYYGGESTSLSVYLWRLFRGDDKPPDELGSSKDYNVDMNPKLGGFFIWSYTYHLVRSSAMAYKALQEAKEFSQIPNKDLDANGETQLLKGEDQKQVAILVPSTNSH</sequence>
<dbReference type="GO" id="GO:0007264">
    <property type="term" value="P:small GTPase-mediated signal transduction"/>
    <property type="evidence" value="ECO:0007669"/>
    <property type="project" value="InterPro"/>
</dbReference>
<protein>
    <submittedName>
        <fullName evidence="1">Uncharacterized protein</fullName>
    </submittedName>
</protein>
<reference evidence="1 2" key="1">
    <citation type="submission" date="2020-04" db="EMBL/GenBank/DDBJ databases">
        <title>Plant Genome Project.</title>
        <authorList>
            <person name="Zhang R.-G."/>
        </authorList>
    </citation>
    <scope>NUCLEOTIDE SEQUENCE [LARGE SCALE GENOMIC DNA]</scope>
    <source>
        <strain evidence="1">YNK0</strain>
        <tissue evidence="1">Leaf</tissue>
    </source>
</reference>